<dbReference type="InterPro" id="IPR052169">
    <property type="entry name" value="CW_Biosynth-Accessory"/>
</dbReference>
<evidence type="ECO:0000256" key="1">
    <source>
        <dbReference type="ARBA" id="ARBA00005662"/>
    </source>
</evidence>
<evidence type="ECO:0000256" key="3">
    <source>
        <dbReference type="SAM" id="Phobius"/>
    </source>
</evidence>
<proteinExistence type="inferred from homology"/>
<feature type="domain" description="Capsule synthesis protein CapA" evidence="4">
    <location>
        <begin position="109"/>
        <end position="350"/>
    </location>
</feature>
<accession>A0ABV1I5D5</accession>
<dbReference type="EMBL" id="JBBMFC010000040">
    <property type="protein sequence ID" value="MEQ2580040.1"/>
    <property type="molecule type" value="Genomic_DNA"/>
</dbReference>
<dbReference type="EC" id="3.1.-.-" evidence="5"/>
<dbReference type="PANTHER" id="PTHR33393:SF13">
    <property type="entry name" value="PGA BIOSYNTHESIS PROTEIN CAPA"/>
    <property type="match status" value="1"/>
</dbReference>
<keyword evidence="6" id="KW-1185">Reference proteome</keyword>
<dbReference type="SMART" id="SM00854">
    <property type="entry name" value="PGA_cap"/>
    <property type="match status" value="1"/>
</dbReference>
<evidence type="ECO:0000313" key="6">
    <source>
        <dbReference type="Proteomes" id="UP001470288"/>
    </source>
</evidence>
<feature type="transmembrane region" description="Helical" evidence="3">
    <location>
        <begin position="7"/>
        <end position="28"/>
    </location>
</feature>
<feature type="region of interest" description="Disordered" evidence="2">
    <location>
        <begin position="45"/>
        <end position="100"/>
    </location>
</feature>
<dbReference type="Pfam" id="PF09587">
    <property type="entry name" value="PGA_cap"/>
    <property type="match status" value="1"/>
</dbReference>
<dbReference type="Gene3D" id="3.60.21.10">
    <property type="match status" value="1"/>
</dbReference>
<dbReference type="GO" id="GO:0016787">
    <property type="term" value="F:hydrolase activity"/>
    <property type="evidence" value="ECO:0007669"/>
    <property type="project" value="UniProtKB-KW"/>
</dbReference>
<dbReference type="Proteomes" id="UP001470288">
    <property type="component" value="Unassembled WGS sequence"/>
</dbReference>
<keyword evidence="3" id="KW-1133">Transmembrane helix</keyword>
<evidence type="ECO:0000256" key="2">
    <source>
        <dbReference type="SAM" id="MobiDB-lite"/>
    </source>
</evidence>
<organism evidence="5 6">
    <name type="scientific">Hominiventricola aquisgranensis</name>
    <dbReference type="NCBI Taxonomy" id="3133164"/>
    <lineage>
        <taxon>Bacteria</taxon>
        <taxon>Bacillati</taxon>
        <taxon>Bacillota</taxon>
        <taxon>Clostridia</taxon>
        <taxon>Lachnospirales</taxon>
        <taxon>Lachnospiraceae</taxon>
        <taxon>Hominiventricola</taxon>
    </lineage>
</organism>
<protein>
    <submittedName>
        <fullName evidence="5">CapA family protein</fullName>
        <ecNumber evidence="5">3.1.-.-</ecNumber>
    </submittedName>
</protein>
<dbReference type="InterPro" id="IPR029052">
    <property type="entry name" value="Metallo-depent_PP-like"/>
</dbReference>
<dbReference type="SUPFAM" id="SSF56300">
    <property type="entry name" value="Metallo-dependent phosphatases"/>
    <property type="match status" value="1"/>
</dbReference>
<dbReference type="CDD" id="cd07381">
    <property type="entry name" value="MPP_CapA"/>
    <property type="match status" value="1"/>
</dbReference>
<name>A0ABV1I5D5_9FIRM</name>
<comment type="caution">
    <text evidence="5">The sequence shown here is derived from an EMBL/GenBank/DDBJ whole genome shotgun (WGS) entry which is preliminary data.</text>
</comment>
<keyword evidence="5" id="KW-0378">Hydrolase</keyword>
<keyword evidence="3" id="KW-0812">Transmembrane</keyword>
<dbReference type="InterPro" id="IPR019079">
    <property type="entry name" value="Capsule_synth_CapA"/>
</dbReference>
<reference evidence="5 6" key="1">
    <citation type="submission" date="2024-03" db="EMBL/GenBank/DDBJ databases">
        <title>Human intestinal bacterial collection.</title>
        <authorList>
            <person name="Pauvert C."/>
            <person name="Hitch T.C.A."/>
            <person name="Clavel T."/>
        </authorList>
    </citation>
    <scope>NUCLEOTIDE SEQUENCE [LARGE SCALE GENOMIC DNA]</scope>
    <source>
        <strain evidence="5 6">CLA-AA-H78B</strain>
    </source>
</reference>
<gene>
    <name evidence="5" type="ORF">WMO62_14600</name>
</gene>
<evidence type="ECO:0000313" key="5">
    <source>
        <dbReference type="EMBL" id="MEQ2580040.1"/>
    </source>
</evidence>
<keyword evidence="3" id="KW-0472">Membrane</keyword>
<comment type="similarity">
    <text evidence="1">Belongs to the CapA family.</text>
</comment>
<evidence type="ECO:0000259" key="4">
    <source>
        <dbReference type="SMART" id="SM00854"/>
    </source>
</evidence>
<sequence length="414" mass="45355">MKNFLKGIGIGICIGIPLLAVLLIASHITGWPSFLHKNASMQEEFSQDSEVEESGFTGNTGIENDSYQESDSNSEDTRNNESGMAEDSTQVSEDADISTDEASGTGDVLLAFAGDVMFPEAYLDAYNRSGIQTLADNNMLSHMQDADLFIFNEEFPFSLQGEAMEDKQFTFRADPKYVKIFQDLGADIVTVANNHSLDFGRDAFCDTLATLDQAGITRIGGGYNDAEASAPATRTINGQTFAIFGATRVSPSWDWYATDNQAGIFQTYDPARLNAAIKEAHQTCDHVIVFVHWGIERNETPEDYQRSLAKGYIDAGADLVVGCHPHVLQGFEYYNGVPIIYSLGNYLFGNRDGQTVLLETTFSDENPPSVKLIPCQRSGGVLKEIQNPSGLYQKLTNLSFDVTVGEDGVLKDQE</sequence>
<dbReference type="RefSeq" id="WP_349145132.1">
    <property type="nucleotide sequence ID" value="NZ_JBBMFC010000040.1"/>
</dbReference>
<dbReference type="PANTHER" id="PTHR33393">
    <property type="entry name" value="POLYGLUTAMINE SYNTHESIS ACCESSORY PROTEIN RV0574C-RELATED"/>
    <property type="match status" value="1"/>
</dbReference>
<feature type="compositionally biased region" description="Polar residues" evidence="2">
    <location>
        <begin position="56"/>
        <end position="65"/>
    </location>
</feature>